<dbReference type="GO" id="GO:0006310">
    <property type="term" value="P:DNA recombination"/>
    <property type="evidence" value="ECO:0007669"/>
    <property type="project" value="UniProtKB-KW"/>
</dbReference>
<dbReference type="EMBL" id="CAADRN010000076">
    <property type="protein sequence ID" value="VFU12317.1"/>
    <property type="molecule type" value="Genomic_DNA"/>
</dbReference>
<dbReference type="PANTHER" id="PTHR30563:SF0">
    <property type="entry name" value="DNA RECOMBINATION PROTEIN RMUC"/>
    <property type="match status" value="1"/>
</dbReference>
<evidence type="ECO:0000256" key="3">
    <source>
        <dbReference type="SAM" id="MobiDB-lite"/>
    </source>
</evidence>
<reference evidence="4" key="1">
    <citation type="submission" date="2019-03" db="EMBL/GenBank/DDBJ databases">
        <authorList>
            <person name="Hao L."/>
        </authorList>
    </citation>
    <scope>NUCLEOTIDE SEQUENCE</scope>
</reference>
<protein>
    <submittedName>
        <fullName evidence="4">DNA polymerase V</fullName>
    </submittedName>
</protein>
<dbReference type="AlphaFoldDB" id="A0A485LVK4"/>
<organism evidence="4">
    <name type="scientific">anaerobic digester metagenome</name>
    <dbReference type="NCBI Taxonomy" id="1263854"/>
    <lineage>
        <taxon>unclassified sequences</taxon>
        <taxon>metagenomes</taxon>
        <taxon>ecological metagenomes</taxon>
    </lineage>
</organism>
<dbReference type="InterPro" id="IPR003798">
    <property type="entry name" value="DNA_recombination_RmuC"/>
</dbReference>
<proteinExistence type="predicted"/>
<sequence length="132" mass="14776">MILATPTTLIALLRAVAYGWRQEKVAENAQAISSLGKTLYERIQNLTGHFHDLKRGLDHSVEAYNKAVGTLERRVLVTARKFKELGASTGAGIEVPEVVDKATRLIQAQDLMPQGFDQPQEKKDRQYKKEIS</sequence>
<feature type="compositionally biased region" description="Basic and acidic residues" evidence="3">
    <location>
        <begin position="119"/>
        <end position="132"/>
    </location>
</feature>
<evidence type="ECO:0000256" key="1">
    <source>
        <dbReference type="ARBA" id="ARBA00023054"/>
    </source>
</evidence>
<evidence type="ECO:0000256" key="2">
    <source>
        <dbReference type="ARBA" id="ARBA00023172"/>
    </source>
</evidence>
<keyword evidence="1" id="KW-0175">Coiled coil</keyword>
<name>A0A485LVK4_9ZZZZ</name>
<accession>A0A485LVK4</accession>
<feature type="region of interest" description="Disordered" evidence="3">
    <location>
        <begin position="110"/>
        <end position="132"/>
    </location>
</feature>
<gene>
    <name evidence="4" type="ORF">SCFA_1670008</name>
</gene>
<dbReference type="Pfam" id="PF02646">
    <property type="entry name" value="RmuC"/>
    <property type="match status" value="1"/>
</dbReference>
<keyword evidence="2" id="KW-0233">DNA recombination</keyword>
<evidence type="ECO:0000313" key="4">
    <source>
        <dbReference type="EMBL" id="VFU12317.1"/>
    </source>
</evidence>
<dbReference type="PANTHER" id="PTHR30563">
    <property type="entry name" value="DNA RECOMBINATION PROTEIN RMUC"/>
    <property type="match status" value="1"/>
</dbReference>